<evidence type="ECO:0000313" key="1">
    <source>
        <dbReference type="EMBL" id="EGN93328.1"/>
    </source>
</evidence>
<dbReference type="AlphaFoldDB" id="F8QES3"/>
<protein>
    <submittedName>
        <fullName evidence="1">Uncharacterized protein</fullName>
    </submittedName>
</protein>
<reference evidence="2" key="1">
    <citation type="journal article" date="2011" name="Science">
        <title>The plant cell wall-decomposing machinery underlies the functional diversity of forest fungi.</title>
        <authorList>
            <person name="Eastwood D.C."/>
            <person name="Floudas D."/>
            <person name="Binder M."/>
            <person name="Majcherczyk A."/>
            <person name="Schneider P."/>
            <person name="Aerts A."/>
            <person name="Asiegbu F.O."/>
            <person name="Baker S.E."/>
            <person name="Barry K."/>
            <person name="Bendiksby M."/>
            <person name="Blumentritt M."/>
            <person name="Coutinho P.M."/>
            <person name="Cullen D."/>
            <person name="de Vries R.P."/>
            <person name="Gathman A."/>
            <person name="Goodell B."/>
            <person name="Henrissat B."/>
            <person name="Ihrmark K."/>
            <person name="Kauserud H."/>
            <person name="Kohler A."/>
            <person name="LaButti K."/>
            <person name="Lapidus A."/>
            <person name="Lavin J.L."/>
            <person name="Lee Y.-H."/>
            <person name="Lindquist E."/>
            <person name="Lilly W."/>
            <person name="Lucas S."/>
            <person name="Morin E."/>
            <person name="Murat C."/>
            <person name="Oguiza J.A."/>
            <person name="Park J."/>
            <person name="Pisabarro A.G."/>
            <person name="Riley R."/>
            <person name="Rosling A."/>
            <person name="Salamov A."/>
            <person name="Schmidt O."/>
            <person name="Schmutz J."/>
            <person name="Skrede I."/>
            <person name="Stenlid J."/>
            <person name="Wiebenga A."/>
            <person name="Xie X."/>
            <person name="Kuees U."/>
            <person name="Hibbett D.S."/>
            <person name="Hoffmeister D."/>
            <person name="Hoegberg N."/>
            <person name="Martin F."/>
            <person name="Grigoriev I.V."/>
            <person name="Watkinson S.C."/>
        </authorList>
    </citation>
    <scope>NUCLEOTIDE SEQUENCE [LARGE SCALE GENOMIC DNA]</scope>
    <source>
        <strain evidence="2">strain S7.3</strain>
    </source>
</reference>
<dbReference type="EMBL" id="GL945493">
    <property type="protein sequence ID" value="EGN93328.1"/>
    <property type="molecule type" value="Genomic_DNA"/>
</dbReference>
<organism evidence="2">
    <name type="scientific">Serpula lacrymans var. lacrymans (strain S7.3)</name>
    <name type="common">Dry rot fungus</name>
    <dbReference type="NCBI Taxonomy" id="936435"/>
    <lineage>
        <taxon>Eukaryota</taxon>
        <taxon>Fungi</taxon>
        <taxon>Dikarya</taxon>
        <taxon>Basidiomycota</taxon>
        <taxon>Agaricomycotina</taxon>
        <taxon>Agaricomycetes</taxon>
        <taxon>Agaricomycetidae</taxon>
        <taxon>Boletales</taxon>
        <taxon>Coniophorineae</taxon>
        <taxon>Serpulaceae</taxon>
        <taxon>Serpula</taxon>
    </lineage>
</organism>
<name>F8QES3_SERL3</name>
<keyword evidence="2" id="KW-1185">Reference proteome</keyword>
<sequence length="246" mass="27197">MACTCCGGSLAPSIRGGCCALAASGKGLVQEQKITNDRRAFQTNNNKCGKGKDKYDKKFDEKPCKPQHSHLEDSIMALEKKNKTVKDKIATRSASKSDDVALRNAQYQAMIEKVCYKKVEKEQAMIVLKHKHYKEKFNLHTEAETVCRREDQPHQKDMLQMMLNLIQAVKDVPGVDNKVISTLLANILTAGPANHLALSMPSIPASPTTLASATLFDTNLPQGSLVEMMMRTCPSIITMCSFDESF</sequence>
<proteinExistence type="predicted"/>
<accession>F8QES3</accession>
<gene>
    <name evidence="1" type="ORF">SERLA73DRAFT_156507</name>
</gene>
<dbReference type="Proteomes" id="UP000008063">
    <property type="component" value="Unassembled WGS sequence"/>
</dbReference>
<evidence type="ECO:0000313" key="2">
    <source>
        <dbReference type="Proteomes" id="UP000008063"/>
    </source>
</evidence>
<dbReference type="HOGENOM" id="CLU_1129655_0_0_1"/>
<dbReference type="InParanoid" id="F8QES3"/>